<dbReference type="SUPFAM" id="SSF52540">
    <property type="entry name" value="P-loop containing nucleoside triphosphate hydrolases"/>
    <property type="match status" value="1"/>
</dbReference>
<gene>
    <name evidence="1" type="ORF">KME25_21960</name>
</gene>
<accession>A0A951PQ33</accession>
<comment type="caution">
    <text evidence="1">The sequence shown here is derived from an EMBL/GenBank/DDBJ whole genome shotgun (WGS) entry which is preliminary data.</text>
</comment>
<name>A0A951PQ33_9CYAN</name>
<dbReference type="Pfam" id="PF14516">
    <property type="entry name" value="AAA_35"/>
    <property type="match status" value="1"/>
</dbReference>
<dbReference type="InterPro" id="IPR027417">
    <property type="entry name" value="P-loop_NTPase"/>
</dbReference>
<reference evidence="1" key="2">
    <citation type="journal article" date="2022" name="Microbiol. Resour. Announc.">
        <title>Metagenome Sequencing to Explore Phylogenomics of Terrestrial Cyanobacteria.</title>
        <authorList>
            <person name="Ward R.D."/>
            <person name="Stajich J.E."/>
            <person name="Johansen J.R."/>
            <person name="Huntemann M."/>
            <person name="Clum A."/>
            <person name="Foster B."/>
            <person name="Foster B."/>
            <person name="Roux S."/>
            <person name="Palaniappan K."/>
            <person name="Varghese N."/>
            <person name="Mukherjee S."/>
            <person name="Reddy T.B.K."/>
            <person name="Daum C."/>
            <person name="Copeland A."/>
            <person name="Chen I.A."/>
            <person name="Ivanova N.N."/>
            <person name="Kyrpides N.C."/>
            <person name="Shapiro N."/>
            <person name="Eloe-Fadrosh E.A."/>
            <person name="Pietrasiak N."/>
        </authorList>
    </citation>
    <scope>NUCLEOTIDE SEQUENCE</scope>
    <source>
        <strain evidence="1">CPER-KK1</strain>
    </source>
</reference>
<evidence type="ECO:0000313" key="2">
    <source>
        <dbReference type="Proteomes" id="UP000753908"/>
    </source>
</evidence>
<dbReference type="AlphaFoldDB" id="A0A951PQ33"/>
<sequence length="277" mass="31644">MSSLELKLNPRIWWREHDDLSPVQRLGEFIENVLLVEISQKIVIFVDEIDSVLSLNFSSDVFFALLRSCCDKRSDKAEYRRLTFALLGVATPSYLIRDKNRTPFNIGDAIHLNGFELQEAEPLARGLERKVSNPYAVLEQVLSWTGGQPFLTQKLCQLVITSESSIPDGDETTVIENLVKSRIITNWESQDESEHLRTIRDRILRDKQGAGRLLELYKQILDSQSNKAAPVQADDSSQQRALLLSGLVSNKHHNLIVSNRIYKSIFNGHWVSREKKN</sequence>
<protein>
    <submittedName>
        <fullName evidence="1">AAA-like domain-containing protein</fullName>
    </submittedName>
</protein>
<dbReference type="Proteomes" id="UP000753908">
    <property type="component" value="Unassembled WGS sequence"/>
</dbReference>
<dbReference type="EMBL" id="JAHHIF010000035">
    <property type="protein sequence ID" value="MBW4547082.1"/>
    <property type="molecule type" value="Genomic_DNA"/>
</dbReference>
<reference evidence="1" key="1">
    <citation type="submission" date="2021-05" db="EMBL/GenBank/DDBJ databases">
        <authorList>
            <person name="Pietrasiak N."/>
            <person name="Ward R."/>
            <person name="Stajich J.E."/>
            <person name="Kurbessoian T."/>
        </authorList>
    </citation>
    <scope>NUCLEOTIDE SEQUENCE</scope>
    <source>
        <strain evidence="1">CPER-KK1</strain>
    </source>
</reference>
<organism evidence="1 2">
    <name type="scientific">Symplocastrum torsivum CPER-KK1</name>
    <dbReference type="NCBI Taxonomy" id="450513"/>
    <lineage>
        <taxon>Bacteria</taxon>
        <taxon>Bacillati</taxon>
        <taxon>Cyanobacteriota</taxon>
        <taxon>Cyanophyceae</taxon>
        <taxon>Oscillatoriophycideae</taxon>
        <taxon>Oscillatoriales</taxon>
        <taxon>Microcoleaceae</taxon>
        <taxon>Symplocastrum</taxon>
    </lineage>
</organism>
<proteinExistence type="predicted"/>
<evidence type="ECO:0000313" key="1">
    <source>
        <dbReference type="EMBL" id="MBW4547082.1"/>
    </source>
</evidence>